<dbReference type="OMA" id="CIDLANI"/>
<keyword evidence="1" id="KW-0732">Signal</keyword>
<dbReference type="Proteomes" id="UP000279307">
    <property type="component" value="Chromosome 11"/>
</dbReference>
<dbReference type="Proteomes" id="UP000053097">
    <property type="component" value="Unassembled WGS sequence"/>
</dbReference>
<dbReference type="EMBL" id="QOIP01000011">
    <property type="protein sequence ID" value="RLU16524.1"/>
    <property type="molecule type" value="Genomic_DNA"/>
</dbReference>
<name>A0A026W8E4_OOCBI</name>
<gene>
    <name evidence="3" type="ORF">DMN91_010592</name>
    <name evidence="2" type="ORF">X777_09972</name>
</gene>
<reference evidence="3" key="3">
    <citation type="submission" date="2018-07" db="EMBL/GenBank/DDBJ databases">
        <authorList>
            <person name="Mckenzie S.K."/>
            <person name="Kronauer D.J.C."/>
        </authorList>
    </citation>
    <scope>NUCLEOTIDE SEQUENCE</scope>
    <source>
        <strain evidence="3">Clonal line C1</strain>
    </source>
</reference>
<evidence type="ECO:0000256" key="1">
    <source>
        <dbReference type="SAM" id="SignalP"/>
    </source>
</evidence>
<evidence type="ECO:0000313" key="4">
    <source>
        <dbReference type="Proteomes" id="UP000053097"/>
    </source>
</evidence>
<evidence type="ECO:0000313" key="2">
    <source>
        <dbReference type="EMBL" id="EZA51294.1"/>
    </source>
</evidence>
<dbReference type="AlphaFoldDB" id="A0A026W8E4"/>
<sequence>MKLYWVILFGFAISIAAAGVIINTETFDFCQPGSWILTNTTITWSNDTNGTNGTYQIVGNITFSQCLWCQIYTIHVIITGCKNQSACMTQPMGWVEQVDCNSENLTNSDLEACMIAQEVAKLEQERKYLIRRYGRLFAQAFFAYEFCIDLANINLNSDGESNESNGSNESGNTG</sequence>
<organism evidence="2 4">
    <name type="scientific">Ooceraea biroi</name>
    <name type="common">Clonal raider ant</name>
    <name type="synonym">Cerapachys biroi</name>
    <dbReference type="NCBI Taxonomy" id="2015173"/>
    <lineage>
        <taxon>Eukaryota</taxon>
        <taxon>Metazoa</taxon>
        <taxon>Ecdysozoa</taxon>
        <taxon>Arthropoda</taxon>
        <taxon>Hexapoda</taxon>
        <taxon>Insecta</taxon>
        <taxon>Pterygota</taxon>
        <taxon>Neoptera</taxon>
        <taxon>Endopterygota</taxon>
        <taxon>Hymenoptera</taxon>
        <taxon>Apocrita</taxon>
        <taxon>Aculeata</taxon>
        <taxon>Formicoidea</taxon>
        <taxon>Formicidae</taxon>
        <taxon>Dorylinae</taxon>
        <taxon>Ooceraea</taxon>
    </lineage>
</organism>
<feature type="chain" id="PRO_5035982483" evidence="1">
    <location>
        <begin position="19"/>
        <end position="174"/>
    </location>
</feature>
<dbReference type="EMBL" id="KK107403">
    <property type="protein sequence ID" value="EZA51294.1"/>
    <property type="molecule type" value="Genomic_DNA"/>
</dbReference>
<accession>A0A026W8E4</accession>
<keyword evidence="4" id="KW-1185">Reference proteome</keyword>
<reference evidence="3" key="2">
    <citation type="journal article" date="2018" name="Genome Res.">
        <title>The genomic architecture and molecular evolution of ant odorant receptors.</title>
        <authorList>
            <person name="McKenzie S.K."/>
            <person name="Kronauer D.J.C."/>
        </authorList>
    </citation>
    <scope>NUCLEOTIDE SEQUENCE [LARGE SCALE GENOMIC DNA]</scope>
    <source>
        <strain evidence="3">Clonal line C1</strain>
    </source>
</reference>
<reference evidence="2 4" key="1">
    <citation type="journal article" date="2014" name="Curr. Biol.">
        <title>The genome of the clonal raider ant Cerapachys biroi.</title>
        <authorList>
            <person name="Oxley P.R."/>
            <person name="Ji L."/>
            <person name="Fetter-Pruneda I."/>
            <person name="McKenzie S.K."/>
            <person name="Li C."/>
            <person name="Hu H."/>
            <person name="Zhang G."/>
            <person name="Kronauer D.J."/>
        </authorList>
    </citation>
    <scope>NUCLEOTIDE SEQUENCE [LARGE SCALE GENOMIC DNA]</scope>
</reference>
<feature type="signal peptide" evidence="1">
    <location>
        <begin position="1"/>
        <end position="18"/>
    </location>
</feature>
<proteinExistence type="predicted"/>
<protein>
    <submittedName>
        <fullName evidence="2">Uncharacterized protein</fullName>
    </submittedName>
</protein>
<evidence type="ECO:0000313" key="3">
    <source>
        <dbReference type="EMBL" id="RLU16524.1"/>
    </source>
</evidence>
<dbReference type="OrthoDB" id="7553059at2759"/>